<feature type="transmembrane region" description="Helical" evidence="2">
    <location>
        <begin position="124"/>
        <end position="145"/>
    </location>
</feature>
<feature type="transmembrane region" description="Helical" evidence="2">
    <location>
        <begin position="275"/>
        <end position="298"/>
    </location>
</feature>
<keyword evidence="2" id="KW-0812">Transmembrane</keyword>
<dbReference type="Proteomes" id="UP000192801">
    <property type="component" value="Unassembled WGS sequence"/>
</dbReference>
<sequence>MTEPDRLSALSERITALTGRNLTREELVTVAGRAFEHQIDLDDDGQLRALLGGLTSGGIAGGQVGGPPVSYGQPAAPSYPYPQPGYPQAYPQPGWPGMNPMMAPGYPLIAPPLRAPKAPTRHPAGFIVGGILIALGTPLLVFGGYTYRAGYHHGLSPLLLLSRAGWLLLAVAFVLVAANTRAATRVSAIVAASAAALTIVISIVFQVLLPGLAHGLIALLLTATGLAFAVALLVAGTTGRTYFGAFGLVAGVAYGVFSTLMILSSFFGIGWPTRILSLLDVVSLLLFGIAVSCGKVPVTASPGPMYPSYPDLGPPSAPVRPGTPDGTPAADTP</sequence>
<protein>
    <submittedName>
        <fullName evidence="3">Uncharacterized protein</fullName>
    </submittedName>
</protein>
<feature type="compositionally biased region" description="Pro residues" evidence="1">
    <location>
        <begin position="307"/>
        <end position="318"/>
    </location>
</feature>
<evidence type="ECO:0000313" key="4">
    <source>
        <dbReference type="Proteomes" id="UP000192801"/>
    </source>
</evidence>
<comment type="caution">
    <text evidence="3">The sequence shown here is derived from an EMBL/GenBank/DDBJ whole genome shotgun (WGS) entry which is preliminary data.</text>
</comment>
<evidence type="ECO:0000256" key="1">
    <source>
        <dbReference type="SAM" id="MobiDB-lite"/>
    </source>
</evidence>
<keyword evidence="4" id="KW-1185">Reference proteome</keyword>
<dbReference type="STRING" id="444597.BST26_07260"/>
<dbReference type="EMBL" id="MVHS01000011">
    <property type="protein sequence ID" value="ORA71835.1"/>
    <property type="molecule type" value="Genomic_DNA"/>
</dbReference>
<keyword evidence="2" id="KW-1133">Transmembrane helix</keyword>
<feature type="transmembrane region" description="Helical" evidence="2">
    <location>
        <begin position="215"/>
        <end position="235"/>
    </location>
</feature>
<reference evidence="3 4" key="1">
    <citation type="submission" date="2016-12" db="EMBL/GenBank/DDBJ databases">
        <title>The new phylogeny of genus Mycobacterium.</title>
        <authorList>
            <person name="Tortoli E."/>
            <person name="Trovato A."/>
            <person name="Cirillo D.M."/>
        </authorList>
    </citation>
    <scope>NUCLEOTIDE SEQUENCE [LARGE SCALE GENOMIC DNA]</scope>
    <source>
        <strain evidence="3 4">DSM 45130</strain>
    </source>
</reference>
<organism evidence="3 4">
    <name type="scientific">Mycolicibacterium insubricum</name>
    <dbReference type="NCBI Taxonomy" id="444597"/>
    <lineage>
        <taxon>Bacteria</taxon>
        <taxon>Bacillati</taxon>
        <taxon>Actinomycetota</taxon>
        <taxon>Actinomycetes</taxon>
        <taxon>Mycobacteriales</taxon>
        <taxon>Mycobacteriaceae</taxon>
        <taxon>Mycolicibacterium</taxon>
    </lineage>
</organism>
<proteinExistence type="predicted"/>
<feature type="transmembrane region" description="Helical" evidence="2">
    <location>
        <begin position="242"/>
        <end position="269"/>
    </location>
</feature>
<feature type="region of interest" description="Disordered" evidence="1">
    <location>
        <begin position="307"/>
        <end position="333"/>
    </location>
</feature>
<keyword evidence="2" id="KW-0472">Membrane</keyword>
<evidence type="ECO:0000256" key="2">
    <source>
        <dbReference type="SAM" id="Phobius"/>
    </source>
</evidence>
<feature type="transmembrane region" description="Helical" evidence="2">
    <location>
        <begin position="157"/>
        <end position="176"/>
    </location>
</feature>
<feature type="transmembrane region" description="Helical" evidence="2">
    <location>
        <begin position="188"/>
        <end position="209"/>
    </location>
</feature>
<gene>
    <name evidence="3" type="ORF">BST26_07260</name>
</gene>
<dbReference type="AlphaFoldDB" id="A0A1X0DHI8"/>
<evidence type="ECO:0000313" key="3">
    <source>
        <dbReference type="EMBL" id="ORA71835.1"/>
    </source>
</evidence>
<accession>A0A1X0DHI8</accession>
<dbReference type="OrthoDB" id="4763805at2"/>
<name>A0A1X0DHI8_9MYCO</name>
<dbReference type="RefSeq" id="WP_083030093.1">
    <property type="nucleotide sequence ID" value="NZ_AP022618.1"/>
</dbReference>